<comment type="caution">
    <text evidence="6">The sequence shown here is derived from an EMBL/GenBank/DDBJ whole genome shotgun (WGS) entry which is preliminary data.</text>
</comment>
<dbReference type="PANTHER" id="PTHR11474:SF125">
    <property type="entry name" value="N-ACETYL-6-HYDROXYTRYPTOPHAN OXIDASE IVOB-RELATED"/>
    <property type="match status" value="1"/>
</dbReference>
<protein>
    <recommendedName>
        <fullName evidence="4 5">Tyrosinase copper-binding domain-containing protein</fullName>
    </recommendedName>
</protein>
<keyword evidence="3" id="KW-0732">Signal</keyword>
<evidence type="ECO:0000256" key="1">
    <source>
        <dbReference type="ARBA" id="ARBA00022723"/>
    </source>
</evidence>
<dbReference type="Pfam" id="PF00264">
    <property type="entry name" value="Tyrosinase"/>
    <property type="match status" value="1"/>
</dbReference>
<reference evidence="6" key="1">
    <citation type="submission" date="2023-06" db="EMBL/GenBank/DDBJ databases">
        <title>Genome-scale phylogeny and comparative genomics of the fungal order Sordariales.</title>
        <authorList>
            <consortium name="Lawrence Berkeley National Laboratory"/>
            <person name="Hensen N."/>
            <person name="Bonometti L."/>
            <person name="Westerberg I."/>
            <person name="Brannstrom I.O."/>
            <person name="Guillou S."/>
            <person name="Cros-Aarteil S."/>
            <person name="Calhoun S."/>
            <person name="Haridas S."/>
            <person name="Kuo A."/>
            <person name="Mondo S."/>
            <person name="Pangilinan J."/>
            <person name="Riley R."/>
            <person name="Labutti K."/>
            <person name="Andreopoulos B."/>
            <person name="Lipzen A."/>
            <person name="Chen C."/>
            <person name="Yanf M."/>
            <person name="Daum C."/>
            <person name="Ng V."/>
            <person name="Clum A."/>
            <person name="Steindorff A."/>
            <person name="Ohm R."/>
            <person name="Martin F."/>
            <person name="Silar P."/>
            <person name="Natvig D."/>
            <person name="Lalanne C."/>
            <person name="Gautier V."/>
            <person name="Ament-Velasquez S.L."/>
            <person name="Kruys A."/>
            <person name="Hutchinson M.I."/>
            <person name="Powell A.J."/>
            <person name="Barry K."/>
            <person name="Miller A.N."/>
            <person name="Grigoriev I.V."/>
            <person name="Debuchy R."/>
            <person name="Gladieux P."/>
            <person name="Thoren M.H."/>
            <person name="Johannesson H."/>
        </authorList>
    </citation>
    <scope>NUCLEOTIDE SEQUENCE</scope>
    <source>
        <strain evidence="6">CBS 307.81</strain>
    </source>
</reference>
<evidence type="ECO:0000256" key="2">
    <source>
        <dbReference type="ARBA" id="ARBA00023002"/>
    </source>
</evidence>
<dbReference type="Gene3D" id="1.10.1280.10">
    <property type="entry name" value="Di-copper center containing domain from catechol oxidase"/>
    <property type="match status" value="1"/>
</dbReference>
<feature type="domain" description="Tyrosinase copper-binding" evidence="5">
    <location>
        <begin position="319"/>
        <end position="330"/>
    </location>
</feature>
<evidence type="ECO:0000259" key="5">
    <source>
        <dbReference type="PROSITE" id="PS00498"/>
    </source>
</evidence>
<keyword evidence="7" id="KW-1185">Reference proteome</keyword>
<dbReference type="PROSITE" id="PS00497">
    <property type="entry name" value="TYROSINASE_1"/>
    <property type="match status" value="1"/>
</dbReference>
<accession>A0AA39Z0T3</accession>
<sequence length="396" mass="43503">MKLLTGYLLLLQAAGLTTALPPKLEDFKQQAIDSGLALKALNGIALAKAFTKFGGTCKPSNVKYRREWRSISKPNRRKFIAAVKCIMAKPSTLPPGEVPGAKSLYDDIVWAHARRSGLVHNSGTFLLFHRYYLHTYETELASCGWTSGLPYWEWGLDIAGPHLSPVFDGSDTSLGGDGEFIPDRPPFTIPFIDPFNPPIVIQPGTGGGCVTTGPFADHKVRLGPFDLTGTFPVEPADGRGDNERCLIRDLNKAGIERWASFRNSTQLILEQEDIFGFHVTAEGDPRWVPSKPMGIHGGGHSSIGGIGGHAADPVISPYDPAFWLTHGQLDRIYWIWQMLDLENRSDVFGTGTWLNIPPSPNVTVEDSIDVLPHQPPRKLKELMNTVAGSPFCFVYV</sequence>
<dbReference type="Proteomes" id="UP001174997">
    <property type="component" value="Unassembled WGS sequence"/>
</dbReference>
<feature type="chain" id="PRO_5041232857" description="Tyrosinase copper-binding domain-containing protein" evidence="3">
    <location>
        <begin position="20"/>
        <end position="396"/>
    </location>
</feature>
<dbReference type="GO" id="GO:0046872">
    <property type="term" value="F:metal ion binding"/>
    <property type="evidence" value="ECO:0007669"/>
    <property type="project" value="UniProtKB-KW"/>
</dbReference>
<proteinExistence type="predicted"/>
<evidence type="ECO:0000313" key="7">
    <source>
        <dbReference type="Proteomes" id="UP001174997"/>
    </source>
</evidence>
<keyword evidence="1" id="KW-0479">Metal-binding</keyword>
<name>A0AA39Z0T3_9PEZI</name>
<gene>
    <name evidence="6" type="ORF">QBC41DRAFT_382236</name>
</gene>
<dbReference type="SUPFAM" id="SSF48056">
    <property type="entry name" value="Di-copper centre-containing domain"/>
    <property type="match status" value="1"/>
</dbReference>
<evidence type="ECO:0000313" key="6">
    <source>
        <dbReference type="EMBL" id="KAK0662101.1"/>
    </source>
</evidence>
<dbReference type="InterPro" id="IPR002227">
    <property type="entry name" value="Tyrosinase_Cu-bd"/>
</dbReference>
<dbReference type="InterPro" id="IPR050316">
    <property type="entry name" value="Tyrosinase/Hemocyanin"/>
</dbReference>
<dbReference type="GO" id="GO:0016491">
    <property type="term" value="F:oxidoreductase activity"/>
    <property type="evidence" value="ECO:0007669"/>
    <property type="project" value="UniProtKB-KW"/>
</dbReference>
<organism evidence="6 7">
    <name type="scientific">Cercophora samala</name>
    <dbReference type="NCBI Taxonomy" id="330535"/>
    <lineage>
        <taxon>Eukaryota</taxon>
        <taxon>Fungi</taxon>
        <taxon>Dikarya</taxon>
        <taxon>Ascomycota</taxon>
        <taxon>Pezizomycotina</taxon>
        <taxon>Sordariomycetes</taxon>
        <taxon>Sordariomycetidae</taxon>
        <taxon>Sordariales</taxon>
        <taxon>Lasiosphaeriaceae</taxon>
        <taxon>Cercophora</taxon>
    </lineage>
</organism>
<evidence type="ECO:0000256" key="3">
    <source>
        <dbReference type="SAM" id="SignalP"/>
    </source>
</evidence>
<feature type="domain" description="Tyrosinase copper-binding" evidence="4">
    <location>
        <begin position="120"/>
        <end position="137"/>
    </location>
</feature>
<dbReference type="PANTHER" id="PTHR11474">
    <property type="entry name" value="TYROSINASE FAMILY MEMBER"/>
    <property type="match status" value="1"/>
</dbReference>
<keyword evidence="2" id="KW-0560">Oxidoreductase</keyword>
<dbReference type="PRINTS" id="PR00092">
    <property type="entry name" value="TYROSINASE"/>
</dbReference>
<dbReference type="PROSITE" id="PS00498">
    <property type="entry name" value="TYROSINASE_2"/>
    <property type="match status" value="1"/>
</dbReference>
<dbReference type="AlphaFoldDB" id="A0AA39Z0T3"/>
<dbReference type="EMBL" id="JAULSY010000143">
    <property type="protein sequence ID" value="KAK0662101.1"/>
    <property type="molecule type" value="Genomic_DNA"/>
</dbReference>
<evidence type="ECO:0000259" key="4">
    <source>
        <dbReference type="PROSITE" id="PS00497"/>
    </source>
</evidence>
<feature type="signal peptide" evidence="3">
    <location>
        <begin position="1"/>
        <end position="19"/>
    </location>
</feature>
<dbReference type="InterPro" id="IPR008922">
    <property type="entry name" value="Di-copper_centre_dom_sf"/>
</dbReference>